<evidence type="ECO:0000313" key="2">
    <source>
        <dbReference type="Proteomes" id="UP001064106"/>
    </source>
</evidence>
<evidence type="ECO:0000313" key="1">
    <source>
        <dbReference type="EMBL" id="MCU5783197.1"/>
    </source>
</evidence>
<sequence>MGVVMSNWYFDKNGEYWRDIGKDCICFEGFIKDERYVFAVSCIALNDYYETPDTPDDALKNYEENSNHVETIAERYADEFEANEESPHYFIDSNDFNRLA</sequence>
<keyword evidence="2" id="KW-1185">Reference proteome</keyword>
<comment type="caution">
    <text evidence="1">The sequence shown here is derived from an EMBL/GenBank/DDBJ whole genome shotgun (WGS) entry which is preliminary data.</text>
</comment>
<proteinExistence type="predicted"/>
<protein>
    <submittedName>
        <fullName evidence="1">Uncharacterized protein</fullName>
    </submittedName>
</protein>
<organism evidence="1 2">
    <name type="scientific">Alloalcanivorax balearicus MACL04</name>
    <dbReference type="NCBI Taxonomy" id="1177182"/>
    <lineage>
        <taxon>Bacteria</taxon>
        <taxon>Pseudomonadati</taxon>
        <taxon>Pseudomonadota</taxon>
        <taxon>Gammaproteobacteria</taxon>
        <taxon>Oceanospirillales</taxon>
        <taxon>Alcanivoracaceae</taxon>
        <taxon>Alloalcanivorax</taxon>
    </lineage>
</organism>
<dbReference type="Proteomes" id="UP001064106">
    <property type="component" value="Unassembled WGS sequence"/>
</dbReference>
<accession>A0ABT2R0A9</accession>
<reference evidence="1" key="1">
    <citation type="submission" date="2012-09" db="EMBL/GenBank/DDBJ databases">
        <title>Genome Sequence of alkane-degrading Bacterium Alcanivorax balearicus MACL04.</title>
        <authorList>
            <person name="Lai Q."/>
            <person name="Shao Z."/>
        </authorList>
    </citation>
    <scope>NUCLEOTIDE SEQUENCE</scope>
    <source>
        <strain evidence="1">MACL04</strain>
    </source>
</reference>
<name>A0ABT2R0A9_9GAMM</name>
<gene>
    <name evidence="1" type="ORF">MA04_02497</name>
</gene>
<dbReference type="EMBL" id="ARXS01000013">
    <property type="protein sequence ID" value="MCU5783197.1"/>
    <property type="molecule type" value="Genomic_DNA"/>
</dbReference>